<dbReference type="AlphaFoldDB" id="A0A1M5YGP6"/>
<sequence>MNCKQATRLLSEQMERSLSAREKIALRVHTAMCAGCNRFGRQMKDLRNISISYVKEKNNNSEK</sequence>
<dbReference type="Pfam" id="PF13490">
    <property type="entry name" value="zf-HC2"/>
    <property type="match status" value="1"/>
</dbReference>
<evidence type="ECO:0000313" key="2">
    <source>
        <dbReference type="EMBL" id="SHI11132.1"/>
    </source>
</evidence>
<name>A0A1M5YGP6_9VIBR</name>
<evidence type="ECO:0000259" key="1">
    <source>
        <dbReference type="Pfam" id="PF13490"/>
    </source>
</evidence>
<keyword evidence="3" id="KW-1185">Reference proteome</keyword>
<accession>A0A1M5YGP6</accession>
<feature type="domain" description="Putative zinc-finger" evidence="1">
    <location>
        <begin position="3"/>
        <end position="36"/>
    </location>
</feature>
<evidence type="ECO:0000313" key="3">
    <source>
        <dbReference type="Proteomes" id="UP000184608"/>
    </source>
</evidence>
<reference evidence="2 3" key="1">
    <citation type="submission" date="2016-11" db="EMBL/GenBank/DDBJ databases">
        <authorList>
            <person name="Jaros S."/>
            <person name="Januszkiewicz K."/>
            <person name="Wedrychowicz H."/>
        </authorList>
    </citation>
    <scope>NUCLEOTIDE SEQUENCE [LARGE SCALE GENOMIC DNA]</scope>
    <source>
        <strain evidence="2 3">CECT 7868</strain>
    </source>
</reference>
<dbReference type="STRING" id="1216006.VA7868_01712"/>
<dbReference type="InterPro" id="IPR027383">
    <property type="entry name" value="Znf_put"/>
</dbReference>
<dbReference type="EMBL" id="FQXZ01000015">
    <property type="protein sequence ID" value="SHI11132.1"/>
    <property type="molecule type" value="Genomic_DNA"/>
</dbReference>
<proteinExistence type="predicted"/>
<dbReference type="OrthoDB" id="8374021at2"/>
<dbReference type="Proteomes" id="UP000184608">
    <property type="component" value="Unassembled WGS sequence"/>
</dbReference>
<dbReference type="RefSeq" id="WP_073603419.1">
    <property type="nucleotide sequence ID" value="NZ_FQXZ01000015.1"/>
</dbReference>
<protein>
    <recommendedName>
        <fullName evidence="1">Putative zinc-finger domain-containing protein</fullName>
    </recommendedName>
</protein>
<gene>
    <name evidence="2" type="ORF">VA7868_01712</name>
</gene>
<organism evidence="2 3">
    <name type="scientific">Vibrio aerogenes CECT 7868</name>
    <dbReference type="NCBI Taxonomy" id="1216006"/>
    <lineage>
        <taxon>Bacteria</taxon>
        <taxon>Pseudomonadati</taxon>
        <taxon>Pseudomonadota</taxon>
        <taxon>Gammaproteobacteria</taxon>
        <taxon>Vibrionales</taxon>
        <taxon>Vibrionaceae</taxon>
        <taxon>Vibrio</taxon>
    </lineage>
</organism>